<comment type="caution">
    <text evidence="2">The sequence shown here is derived from an EMBL/GenBank/DDBJ whole genome shotgun (WGS) entry which is preliminary data.</text>
</comment>
<dbReference type="InterPro" id="IPR036188">
    <property type="entry name" value="FAD/NAD-bd_sf"/>
</dbReference>
<dbReference type="Pfam" id="PF01593">
    <property type="entry name" value="Amino_oxidase"/>
    <property type="match status" value="1"/>
</dbReference>
<gene>
    <name evidence="2" type="ORF">EP47_02070</name>
</gene>
<dbReference type="InterPro" id="IPR002937">
    <property type="entry name" value="Amino_oxidase"/>
</dbReference>
<dbReference type="OrthoDB" id="20837at2"/>
<dbReference type="EMBL" id="JNCF01000042">
    <property type="protein sequence ID" value="KGP62760.1"/>
    <property type="molecule type" value="Genomic_DNA"/>
</dbReference>
<dbReference type="InterPro" id="IPR050464">
    <property type="entry name" value="Zeta_carotene_desat/Oxidored"/>
</dbReference>
<organism evidence="2 3">
    <name type="scientific">Legionella norrlandica</name>
    <dbReference type="NCBI Taxonomy" id="1498499"/>
    <lineage>
        <taxon>Bacteria</taxon>
        <taxon>Pseudomonadati</taxon>
        <taxon>Pseudomonadota</taxon>
        <taxon>Gammaproteobacteria</taxon>
        <taxon>Legionellales</taxon>
        <taxon>Legionellaceae</taxon>
        <taxon>Legionella</taxon>
    </lineage>
</organism>
<dbReference type="SUPFAM" id="SSF51905">
    <property type="entry name" value="FAD/NAD(P)-binding domain"/>
    <property type="match status" value="1"/>
</dbReference>
<protein>
    <submittedName>
        <fullName evidence="2">Amine oxidase</fullName>
    </submittedName>
</protein>
<feature type="domain" description="Amine oxidase" evidence="1">
    <location>
        <begin position="18"/>
        <end position="339"/>
    </location>
</feature>
<dbReference type="Gene3D" id="3.50.50.60">
    <property type="entry name" value="FAD/NAD(P)-binding domain"/>
    <property type="match status" value="1"/>
</dbReference>
<dbReference type="STRING" id="1498499.EP47_02070"/>
<dbReference type="RefSeq" id="WP_052117652.1">
    <property type="nucleotide sequence ID" value="NZ_JNCF01000042.1"/>
</dbReference>
<dbReference type="PANTHER" id="PTHR42923:SF17">
    <property type="entry name" value="AMINE OXIDASE DOMAIN-CONTAINING PROTEIN"/>
    <property type="match status" value="1"/>
</dbReference>
<dbReference type="PANTHER" id="PTHR42923">
    <property type="entry name" value="PROTOPORPHYRINOGEN OXIDASE"/>
    <property type="match status" value="1"/>
</dbReference>
<evidence type="ECO:0000259" key="1">
    <source>
        <dbReference type="Pfam" id="PF01593"/>
    </source>
</evidence>
<name>A0A0A2SNN8_9GAMM</name>
<proteinExistence type="predicted"/>
<accession>A0A0A2SNN8</accession>
<dbReference type="Proteomes" id="UP000054422">
    <property type="component" value="Unassembled WGS sequence"/>
</dbReference>
<dbReference type="GO" id="GO:0016491">
    <property type="term" value="F:oxidoreductase activity"/>
    <property type="evidence" value="ECO:0007669"/>
    <property type="project" value="InterPro"/>
</dbReference>
<sequence>MIESTSSKRNVAVIGGGTGLTTAWALDKQQQFNVIVFEQNNDFGGHIQSIKANEVILEGGAEFIGNPDLYPNVHRLFQYLKVPLQEFELNIDFHNINKDHHIVLPPVFHTDEHDDISILGCLSFFNVFRKNKPQKDAHISFHTLYHDFCNLLSMNEIINKAKKRLLNPDELITLEDFVNSYINETSGLKSHRTDFANKFLYPLIAAAWGVSVDTIKTFGAHYGMNYLTSGPTWYDATEGLSSYIHKLMAKCHNTQFVNNTPIKKIIPIVDNNGQTRYHLLKSDDTYCSDTEGPVIFDDIVITTPAYITKELISELRSNALNDLQKKLAKVQYYDTTVVFHRDSTYRTPNNTVVHTRVDGENAANTMCKEWKFKPAEIPIMKTWVLPGQPMPENIVKVVQYRHPVMNRDYYEAQQTMHQHQGLSGLWWGGIMAGYNDSHESGITAALTVATMLCQQEHCLEDNKRLAMFPDILDDVEECALGMAPVINAHA</sequence>
<keyword evidence="3" id="KW-1185">Reference proteome</keyword>
<evidence type="ECO:0000313" key="2">
    <source>
        <dbReference type="EMBL" id="KGP62760.1"/>
    </source>
</evidence>
<reference evidence="2 3" key="1">
    <citation type="submission" date="2014-05" db="EMBL/GenBank/DDBJ databases">
        <authorList>
            <person name="Rizzardi K."/>
            <person name="Winiecka-Krusnell J."/>
            <person name="Ramliden M."/>
            <person name="Alm E."/>
            <person name="Andersson S."/>
            <person name="Byfors S."/>
        </authorList>
    </citation>
    <scope>NUCLEOTIDE SEQUENCE [LARGE SCALE GENOMIC DNA]</scope>
    <source>
        <strain evidence="2 3">LEGN</strain>
    </source>
</reference>
<dbReference type="AlphaFoldDB" id="A0A0A2SNN8"/>
<dbReference type="Gene3D" id="3.90.660.20">
    <property type="entry name" value="Protoporphyrinogen oxidase, mitochondrial, domain 2"/>
    <property type="match status" value="1"/>
</dbReference>
<evidence type="ECO:0000313" key="3">
    <source>
        <dbReference type="Proteomes" id="UP000054422"/>
    </source>
</evidence>